<dbReference type="EMBL" id="HBUE01125971">
    <property type="protein sequence ID" value="CAG6494791.1"/>
    <property type="molecule type" value="Transcribed_RNA"/>
</dbReference>
<reference evidence="1" key="1">
    <citation type="submission" date="2021-05" db="EMBL/GenBank/DDBJ databases">
        <authorList>
            <person name="Alioto T."/>
            <person name="Alioto T."/>
            <person name="Gomez Garrido J."/>
        </authorList>
    </citation>
    <scope>NUCLEOTIDE SEQUENCE</scope>
</reference>
<dbReference type="EMBL" id="HBUE01125972">
    <property type="protein sequence ID" value="CAG6494792.1"/>
    <property type="molecule type" value="Transcribed_RNA"/>
</dbReference>
<evidence type="ECO:0000313" key="1">
    <source>
        <dbReference type="EMBL" id="CAG6494792.1"/>
    </source>
</evidence>
<sequence length="104" mass="11670">MVQDIVRLDDLLAEVVRNLQQLDARHTDDLGQAVVQPDHHVGHLVDLLRHRLAVLVLGLDRQVTYAAGPFRRGLFPAGAAHDGLVTHDCYDYVTCFKLKFSKTN</sequence>
<organism evidence="1">
    <name type="scientific">Culex pipiens</name>
    <name type="common">House mosquito</name>
    <dbReference type="NCBI Taxonomy" id="7175"/>
    <lineage>
        <taxon>Eukaryota</taxon>
        <taxon>Metazoa</taxon>
        <taxon>Ecdysozoa</taxon>
        <taxon>Arthropoda</taxon>
        <taxon>Hexapoda</taxon>
        <taxon>Insecta</taxon>
        <taxon>Pterygota</taxon>
        <taxon>Neoptera</taxon>
        <taxon>Endopterygota</taxon>
        <taxon>Diptera</taxon>
        <taxon>Nematocera</taxon>
        <taxon>Culicoidea</taxon>
        <taxon>Culicidae</taxon>
        <taxon>Culicinae</taxon>
        <taxon>Culicini</taxon>
        <taxon>Culex</taxon>
        <taxon>Culex</taxon>
    </lineage>
</organism>
<name>A0A8D8CJU5_CULPI</name>
<proteinExistence type="predicted"/>
<accession>A0A8D8CJU5</accession>
<dbReference type="AlphaFoldDB" id="A0A8D8CJU5"/>
<protein>
    <submittedName>
        <fullName evidence="1">(northern house mosquito) hypothetical protein</fullName>
    </submittedName>
</protein>